<dbReference type="EMBL" id="NVQC01000028">
    <property type="protein sequence ID" value="PTL35212.1"/>
    <property type="molecule type" value="Genomic_DNA"/>
</dbReference>
<sequence>MNQIDQHTLDVLEWPAIQARLAALAGSSVGRELAQATRPLPTLEEAKKVRNEVDEFRALLSRETALPFDQLFDIRESIRRSRPEGAILAAMDFVRVATSLEAAETIRHAIARGRGLCPQLHALASRLDDHTGMVKEIHAAIDAAGEVKDTASRKLTQLRLRLHELRNLIYSRLQSLLTDPHLQPSIAESLVTLRNERFVIPVKPNYRIVMKGVVQDRSVSGATIFLEPQEVVELNNHLRLLQRSEEEEIRRVLVALTTSLRSQAEAVLSTILLTAELDARCAAARFADRLHCAPVSLKDTGPLVLREARHPLLLEQTEAAGTIQTIPIDLRLGDSFDVLLITGPNTGGKTVALKTAGLLSLMAQAGLHLPVSPDSEVPFFSGVLADIGDEQSIEQSLSTFSSHIGQIRRILEVVRPGTLVLLDELGAGTDPVEGACLGIAILEALLDRGALVVATTHLDAIKAYAYSHPRIENGCVEFDLDTLRPLYRLVIGLSGRSHGLAIASRVGLPSSVIQRAEGLLGEGRDPLRLLLDRLEGEQQRLTEEREALARDATETAKARGEAEARRTSARVEAEQIYRQAFQQAEEAVADARAEIDRLLLEFRSAQSREQSVQAVRRRLSDLERQAKTELSDAIDPDHMTSSIGGDSIRDGQAVLIKGLGQRGIVKGAPSSAGMVEIQLSLGRVRVSVDEVVSQGGSGPGETSGSIRLFRATDDVKAELKLIGCDATEAARRLDQYIGDAYLAGVPTVRIIHGKGSGILRKTVAELLQDHPLVENFRVADYQEGGIGATIVELCSRTLSMCIGGAA</sequence>
<gene>
    <name evidence="7" type="primary">mutS2</name>
    <name evidence="7" type="synonym">rqcU</name>
    <name evidence="10" type="ORF">CLG94_10950</name>
</gene>
<evidence type="ECO:0000256" key="5">
    <source>
        <dbReference type="ARBA" id="ARBA00022884"/>
    </source>
</evidence>
<keyword evidence="7" id="KW-0540">Nuclease</keyword>
<comment type="function">
    <text evidence="7">Acts as a ribosome collision sensor, splitting the ribosome into its 2 subunits. Detects stalled/collided 70S ribosomes which it binds and splits by an ATP-hydrolysis driven conformational change. Acts upstream of the ribosome quality control system (RQC), a ribosome-associated complex that mediates the extraction of incompletely synthesized nascent chains from stalled ribosomes and their subsequent degradation. Probably generates substrates for RQC.</text>
</comment>
<keyword evidence="5 7" id="KW-0694">RNA-binding</keyword>
<dbReference type="EC" id="3.6.4.-" evidence="7"/>
<evidence type="ECO:0000256" key="2">
    <source>
        <dbReference type="ARBA" id="ARBA00022741"/>
    </source>
</evidence>
<keyword evidence="2 7" id="KW-0547">Nucleotide-binding</keyword>
<dbReference type="CDD" id="cd06503">
    <property type="entry name" value="ATP-synt_Fo_b"/>
    <property type="match status" value="1"/>
</dbReference>
<comment type="caution">
    <text evidence="10">The sequence shown here is derived from an EMBL/GenBank/DDBJ whole genome shotgun (WGS) entry which is preliminary data.</text>
</comment>
<dbReference type="PROSITE" id="PS00486">
    <property type="entry name" value="DNA_MISMATCH_REPAIR_2"/>
    <property type="match status" value="1"/>
</dbReference>
<dbReference type="GO" id="GO:0140664">
    <property type="term" value="F:ATP-dependent DNA damage sensor activity"/>
    <property type="evidence" value="ECO:0007669"/>
    <property type="project" value="InterPro"/>
</dbReference>
<dbReference type="GO" id="GO:0030983">
    <property type="term" value="F:mismatched DNA binding"/>
    <property type="evidence" value="ECO:0007669"/>
    <property type="project" value="InterPro"/>
</dbReference>
<dbReference type="SMART" id="SM00533">
    <property type="entry name" value="MUTSd"/>
    <property type="match status" value="1"/>
</dbReference>
<dbReference type="AlphaFoldDB" id="A0A2T4TVS3"/>
<dbReference type="PIRSF" id="PIRSF005814">
    <property type="entry name" value="MutS_YshD"/>
    <property type="match status" value="1"/>
</dbReference>
<keyword evidence="4 7" id="KW-0067">ATP-binding</keyword>
<keyword evidence="3 7" id="KW-0378">Hydrolase</keyword>
<feature type="binding site" evidence="7">
    <location>
        <begin position="343"/>
        <end position="350"/>
    </location>
    <ligand>
        <name>ATP</name>
        <dbReference type="ChEBI" id="CHEBI:30616"/>
    </ligand>
</feature>
<reference evidence="10 11" key="1">
    <citation type="submission" date="2017-09" db="EMBL/GenBank/DDBJ databases">
        <title>Bloom of a denitrifying methanotroph, Candidatus Methylomirabilis limnetica, in a deep stratified lake.</title>
        <authorList>
            <person name="Graf J.S."/>
            <person name="Marchant H.K."/>
            <person name="Tienken D."/>
            <person name="Hach P.F."/>
            <person name="Brand A."/>
            <person name="Schubert C.J."/>
            <person name="Kuypers M.M."/>
            <person name="Milucka J."/>
        </authorList>
    </citation>
    <scope>NUCLEOTIDE SEQUENCE [LARGE SCALE GENOMIC DNA]</scope>
    <source>
        <strain evidence="10 11">Zug</strain>
    </source>
</reference>
<dbReference type="SMART" id="SM00534">
    <property type="entry name" value="MUTSac"/>
    <property type="match status" value="1"/>
</dbReference>
<dbReference type="SUPFAM" id="SSF160443">
    <property type="entry name" value="SMR domain-like"/>
    <property type="match status" value="1"/>
</dbReference>
<dbReference type="InterPro" id="IPR002625">
    <property type="entry name" value="Smr_dom"/>
</dbReference>
<dbReference type="PANTHER" id="PTHR48466:SF2">
    <property type="entry name" value="OS10G0509000 PROTEIN"/>
    <property type="match status" value="1"/>
</dbReference>
<dbReference type="InterPro" id="IPR036063">
    <property type="entry name" value="Smr_dom_sf"/>
</dbReference>
<dbReference type="CDD" id="cd03280">
    <property type="entry name" value="ABC_MutS2"/>
    <property type="match status" value="1"/>
</dbReference>
<dbReference type="InterPro" id="IPR007696">
    <property type="entry name" value="DNA_mismatch_repair_MutS_core"/>
</dbReference>
<keyword evidence="11" id="KW-1185">Reference proteome</keyword>
<dbReference type="GO" id="GO:0043023">
    <property type="term" value="F:ribosomal large subunit binding"/>
    <property type="evidence" value="ECO:0007669"/>
    <property type="project" value="UniProtKB-UniRule"/>
</dbReference>
<comment type="subunit">
    <text evidence="7">Homodimer. Binds to stalled ribosomes, contacting rRNA.</text>
</comment>
<dbReference type="GO" id="GO:0004519">
    <property type="term" value="F:endonuclease activity"/>
    <property type="evidence" value="ECO:0007669"/>
    <property type="project" value="UniProtKB-UniRule"/>
</dbReference>
<evidence type="ECO:0000256" key="7">
    <source>
        <dbReference type="HAMAP-Rule" id="MF_00092"/>
    </source>
</evidence>
<dbReference type="InterPro" id="IPR005747">
    <property type="entry name" value="MutS2"/>
</dbReference>
<dbReference type="GO" id="GO:0072344">
    <property type="term" value="P:rescue of stalled ribosome"/>
    <property type="evidence" value="ECO:0007669"/>
    <property type="project" value="UniProtKB-UniRule"/>
</dbReference>
<comment type="function">
    <text evidence="7">Endonuclease that is involved in the suppression of homologous recombination and thus may have a key role in the control of bacterial genetic diversity.</text>
</comment>
<dbReference type="EC" id="3.1.-.-" evidence="7"/>
<dbReference type="GO" id="GO:0019843">
    <property type="term" value="F:rRNA binding"/>
    <property type="evidence" value="ECO:0007669"/>
    <property type="project" value="UniProtKB-UniRule"/>
</dbReference>
<keyword evidence="7" id="KW-0255">Endonuclease</keyword>
<evidence type="ECO:0000259" key="9">
    <source>
        <dbReference type="PROSITE" id="PS50828"/>
    </source>
</evidence>
<evidence type="ECO:0000313" key="10">
    <source>
        <dbReference type="EMBL" id="PTL35212.1"/>
    </source>
</evidence>
<dbReference type="Gene3D" id="3.40.50.300">
    <property type="entry name" value="P-loop containing nucleotide triphosphate hydrolases"/>
    <property type="match status" value="1"/>
</dbReference>
<dbReference type="InterPro" id="IPR027417">
    <property type="entry name" value="P-loop_NTPase"/>
</dbReference>
<dbReference type="InterPro" id="IPR036187">
    <property type="entry name" value="DNA_mismatch_repair_MutS_sf"/>
</dbReference>
<comment type="similarity">
    <text evidence="7">Belongs to the DNA mismatch repair MutS family. MutS2 subfamily.</text>
</comment>
<dbReference type="GO" id="GO:0045910">
    <property type="term" value="P:negative regulation of DNA recombination"/>
    <property type="evidence" value="ECO:0007669"/>
    <property type="project" value="InterPro"/>
</dbReference>
<keyword evidence="6 7" id="KW-0238">DNA-binding</keyword>
<dbReference type="Pfam" id="PF00488">
    <property type="entry name" value="MutS_V"/>
    <property type="match status" value="1"/>
</dbReference>
<keyword evidence="1 7" id="KW-0699">rRNA-binding</keyword>
<dbReference type="OrthoDB" id="9808166at2"/>
<dbReference type="GO" id="GO:0016887">
    <property type="term" value="F:ATP hydrolysis activity"/>
    <property type="evidence" value="ECO:0007669"/>
    <property type="project" value="InterPro"/>
</dbReference>
<accession>A0A2T4TVS3</accession>
<dbReference type="Proteomes" id="UP000241436">
    <property type="component" value="Unassembled WGS sequence"/>
</dbReference>
<dbReference type="InterPro" id="IPR045076">
    <property type="entry name" value="MutS"/>
</dbReference>
<dbReference type="PANTHER" id="PTHR48466">
    <property type="entry name" value="OS10G0509000 PROTEIN-RELATED"/>
    <property type="match status" value="1"/>
</dbReference>
<evidence type="ECO:0000313" key="11">
    <source>
        <dbReference type="Proteomes" id="UP000241436"/>
    </source>
</evidence>
<dbReference type="NCBIfam" id="TIGR01069">
    <property type="entry name" value="mutS2"/>
    <property type="match status" value="1"/>
</dbReference>
<evidence type="ECO:0000256" key="4">
    <source>
        <dbReference type="ARBA" id="ARBA00022840"/>
    </source>
</evidence>
<dbReference type="SUPFAM" id="SSF52540">
    <property type="entry name" value="P-loop containing nucleoside triphosphate hydrolases"/>
    <property type="match status" value="1"/>
</dbReference>
<evidence type="ECO:0000256" key="1">
    <source>
        <dbReference type="ARBA" id="ARBA00022730"/>
    </source>
</evidence>
<keyword evidence="8" id="KW-0175">Coiled coil</keyword>
<dbReference type="Pfam" id="PF01713">
    <property type="entry name" value="Smr"/>
    <property type="match status" value="1"/>
</dbReference>
<evidence type="ECO:0000256" key="3">
    <source>
        <dbReference type="ARBA" id="ARBA00022801"/>
    </source>
</evidence>
<dbReference type="GO" id="GO:0006298">
    <property type="term" value="P:mismatch repair"/>
    <property type="evidence" value="ECO:0007669"/>
    <property type="project" value="InterPro"/>
</dbReference>
<feature type="coiled-coil region" evidence="8">
    <location>
        <begin position="527"/>
        <end position="632"/>
    </location>
</feature>
<dbReference type="FunFam" id="3.40.50.300:FF:000830">
    <property type="entry name" value="Endonuclease MutS2"/>
    <property type="match status" value="1"/>
</dbReference>
<dbReference type="InterPro" id="IPR000432">
    <property type="entry name" value="DNA_mismatch_repair_MutS_C"/>
</dbReference>
<evidence type="ECO:0000256" key="8">
    <source>
        <dbReference type="SAM" id="Coils"/>
    </source>
</evidence>
<evidence type="ECO:0000256" key="6">
    <source>
        <dbReference type="ARBA" id="ARBA00023125"/>
    </source>
</evidence>
<name>A0A2T4TVS3_9BACT</name>
<dbReference type="RefSeq" id="WP_107563495.1">
    <property type="nucleotide sequence ID" value="NZ_NVQC01000028.1"/>
</dbReference>
<dbReference type="HAMAP" id="MF_00092">
    <property type="entry name" value="MutS2"/>
    <property type="match status" value="1"/>
</dbReference>
<dbReference type="SMART" id="SM00463">
    <property type="entry name" value="SMR"/>
    <property type="match status" value="1"/>
</dbReference>
<dbReference type="SUPFAM" id="SSF48334">
    <property type="entry name" value="DNA repair protein MutS, domain III"/>
    <property type="match status" value="1"/>
</dbReference>
<feature type="domain" description="Smr" evidence="9">
    <location>
        <begin position="719"/>
        <end position="794"/>
    </location>
</feature>
<reference evidence="11" key="2">
    <citation type="journal article" date="2018" name="Environ. Microbiol.">
        <title>Bloom of a denitrifying methanotroph, 'Candidatus Methylomirabilis limnetica', in a deep stratified lake.</title>
        <authorList>
            <person name="Graf J.S."/>
            <person name="Mayr M.J."/>
            <person name="Marchant H.K."/>
            <person name="Tienken D."/>
            <person name="Hach P.F."/>
            <person name="Brand A."/>
            <person name="Schubert C.J."/>
            <person name="Kuypers M.M."/>
            <person name="Milucka J."/>
        </authorList>
    </citation>
    <scope>NUCLEOTIDE SEQUENCE [LARGE SCALE GENOMIC DNA]</scope>
    <source>
        <strain evidence="11">Zug</strain>
    </source>
</reference>
<dbReference type="PROSITE" id="PS50828">
    <property type="entry name" value="SMR"/>
    <property type="match status" value="1"/>
</dbReference>
<organism evidence="10 11">
    <name type="scientific">Candidatus Methylomirabilis limnetica</name>
    <dbReference type="NCBI Taxonomy" id="2033718"/>
    <lineage>
        <taxon>Bacteria</taxon>
        <taxon>Candidatus Methylomirabilota</taxon>
        <taxon>Candidatus Methylomirabilia</taxon>
        <taxon>Candidatus Methylomirabilales</taxon>
        <taxon>Candidatus Methylomirabilaceae</taxon>
        <taxon>Candidatus Methylomirabilis</taxon>
    </lineage>
</organism>
<dbReference type="GO" id="GO:0005524">
    <property type="term" value="F:ATP binding"/>
    <property type="evidence" value="ECO:0007669"/>
    <property type="project" value="UniProtKB-UniRule"/>
</dbReference>
<proteinExistence type="inferred from homology"/>
<dbReference type="Gene3D" id="3.30.1370.110">
    <property type="match status" value="1"/>
</dbReference>
<protein>
    <recommendedName>
        <fullName evidence="7">Endonuclease MutS2</fullName>
        <ecNumber evidence="7">3.1.-.-</ecNumber>
    </recommendedName>
    <alternativeName>
        <fullName evidence="7">Ribosome-associated protein quality control-upstream factor</fullName>
        <shortName evidence="7">RQC-upstream factor</shortName>
        <shortName evidence="7">RqcU</shortName>
        <ecNumber evidence="7">3.6.4.-</ecNumber>
    </alternativeName>
</protein>